<accession>A0A5J6T2R6</accession>
<sequence>MSKAIPDNAPNLYVVTSGDTPKIETYRLKKETELSYQVYYSHGAVHSMHKSRLKHWGYRAFHDHDLAVKYQREQLSAALARHELACEQITQAISDNFEQWGQV</sequence>
<protein>
    <submittedName>
        <fullName evidence="1">Uncharacterized protein</fullName>
    </submittedName>
</protein>
<dbReference type="EMBL" id="MN317029">
    <property type="protein sequence ID" value="QFG04433.1"/>
    <property type="molecule type" value="Genomic_DNA"/>
</dbReference>
<dbReference type="RefSeq" id="YP_009998198.1">
    <property type="nucleotide sequence ID" value="NC_052984.1"/>
</dbReference>
<dbReference type="KEGG" id="vg:62680780"/>
<reference evidence="1 2" key="1">
    <citation type="submission" date="2019-08" db="EMBL/GenBank/DDBJ databases">
        <authorList>
            <person name="Zhang R."/>
        </authorList>
    </citation>
    <scope>NUCLEOTIDE SEQUENCE [LARGE SCALE GENOMIC DNA]</scope>
</reference>
<keyword evidence="2" id="KW-1185">Reference proteome</keyword>
<evidence type="ECO:0000313" key="1">
    <source>
        <dbReference type="EMBL" id="QFG04433.1"/>
    </source>
</evidence>
<evidence type="ECO:0000313" key="2">
    <source>
        <dbReference type="Proteomes" id="UP000326305"/>
    </source>
</evidence>
<organism evidence="1 2">
    <name type="scientific">Aeromonas phage vB_AhyS-A18P4</name>
    <dbReference type="NCBI Taxonomy" id="2608321"/>
    <lineage>
        <taxon>Viruses</taxon>
        <taxon>Duplodnaviria</taxon>
        <taxon>Heunggongvirae</taxon>
        <taxon>Uroviricota</taxon>
        <taxon>Caudoviricetes</taxon>
        <taxon>Casjensviridae</taxon>
        <taxon>Sharonstreetvirus</taxon>
        <taxon>Sharonstreetvirus A18P4</taxon>
    </lineage>
</organism>
<name>A0A5J6T2R6_9CAUD</name>
<proteinExistence type="predicted"/>
<dbReference type="Proteomes" id="UP000326305">
    <property type="component" value="Segment"/>
</dbReference>
<dbReference type="GeneID" id="62680780"/>